<dbReference type="InterPro" id="IPR032710">
    <property type="entry name" value="NTF2-like_dom_sf"/>
</dbReference>
<accession>A0ABR8KRM9</accession>
<organism evidence="2 3">
    <name type="scientific">Erythrobacter rubeus</name>
    <dbReference type="NCBI Taxonomy" id="2760803"/>
    <lineage>
        <taxon>Bacteria</taxon>
        <taxon>Pseudomonadati</taxon>
        <taxon>Pseudomonadota</taxon>
        <taxon>Alphaproteobacteria</taxon>
        <taxon>Sphingomonadales</taxon>
        <taxon>Erythrobacteraceae</taxon>
        <taxon>Erythrobacter/Porphyrobacter group</taxon>
        <taxon>Erythrobacter</taxon>
    </lineage>
</organism>
<reference evidence="2 3" key="1">
    <citation type="submission" date="2020-09" db="EMBL/GenBank/DDBJ databases">
        <authorList>
            <person name="Yoon J.-W."/>
        </authorList>
    </citation>
    <scope>NUCLEOTIDE SEQUENCE [LARGE SCALE GENOMIC DNA]</scope>
    <source>
        <strain evidence="2 3">KMU-140</strain>
    </source>
</reference>
<dbReference type="SUPFAM" id="SSF54427">
    <property type="entry name" value="NTF2-like"/>
    <property type="match status" value="1"/>
</dbReference>
<dbReference type="RefSeq" id="WP_190788040.1">
    <property type="nucleotide sequence ID" value="NZ_JACXLC010000001.1"/>
</dbReference>
<evidence type="ECO:0000313" key="2">
    <source>
        <dbReference type="EMBL" id="MBD2842594.1"/>
    </source>
</evidence>
<protein>
    <submittedName>
        <fullName evidence="2">Nuclear transport factor 2 family protein</fullName>
    </submittedName>
</protein>
<evidence type="ECO:0000259" key="1">
    <source>
        <dbReference type="Pfam" id="PF12680"/>
    </source>
</evidence>
<sequence length="133" mass="14719">MSDANLSPEHAGFFERFKSYWADPSGERVGEIIAPDATIHFTGAGFMSGAEYATWMGETLAGMDELVVTPMDCAGNEDMLYIAWESKANIHGERRTYRGVDRFKIKDGMAIEEHVIFDSAVLTPEGRGGIEHK</sequence>
<dbReference type="InterPro" id="IPR037401">
    <property type="entry name" value="SnoaL-like"/>
</dbReference>
<dbReference type="Pfam" id="PF12680">
    <property type="entry name" value="SnoaL_2"/>
    <property type="match status" value="1"/>
</dbReference>
<proteinExistence type="predicted"/>
<dbReference type="Gene3D" id="3.10.450.50">
    <property type="match status" value="1"/>
</dbReference>
<dbReference type="EMBL" id="JACXLC010000001">
    <property type="protein sequence ID" value="MBD2842594.1"/>
    <property type="molecule type" value="Genomic_DNA"/>
</dbReference>
<gene>
    <name evidence="2" type="ORF">IB285_10025</name>
</gene>
<evidence type="ECO:0000313" key="3">
    <source>
        <dbReference type="Proteomes" id="UP000635384"/>
    </source>
</evidence>
<dbReference type="Proteomes" id="UP000635384">
    <property type="component" value="Unassembled WGS sequence"/>
</dbReference>
<keyword evidence="3" id="KW-1185">Reference proteome</keyword>
<feature type="domain" description="SnoaL-like" evidence="1">
    <location>
        <begin position="16"/>
        <end position="111"/>
    </location>
</feature>
<name>A0ABR8KRM9_9SPHN</name>
<comment type="caution">
    <text evidence="2">The sequence shown here is derived from an EMBL/GenBank/DDBJ whole genome shotgun (WGS) entry which is preliminary data.</text>
</comment>